<dbReference type="Gramene" id="GBG74505">
    <property type="protein sequence ID" value="GBG74505"/>
    <property type="gene ID" value="CBR_g18915"/>
</dbReference>
<feature type="transmembrane region" description="Helical" evidence="2">
    <location>
        <begin position="254"/>
        <end position="273"/>
    </location>
</feature>
<feature type="transmembrane region" description="Helical" evidence="2">
    <location>
        <begin position="218"/>
        <end position="239"/>
    </location>
</feature>
<dbReference type="Proteomes" id="UP000265515">
    <property type="component" value="Unassembled WGS sequence"/>
</dbReference>
<dbReference type="OrthoDB" id="2020376at2759"/>
<reference evidence="4 5" key="1">
    <citation type="journal article" date="2018" name="Cell">
        <title>The Chara Genome: Secondary Complexity and Implications for Plant Terrestrialization.</title>
        <authorList>
            <person name="Nishiyama T."/>
            <person name="Sakayama H."/>
            <person name="Vries J.D."/>
            <person name="Buschmann H."/>
            <person name="Saint-Marcoux D."/>
            <person name="Ullrich K.K."/>
            <person name="Haas F.B."/>
            <person name="Vanderstraeten L."/>
            <person name="Becker D."/>
            <person name="Lang D."/>
            <person name="Vosolsobe S."/>
            <person name="Rombauts S."/>
            <person name="Wilhelmsson P.K.I."/>
            <person name="Janitza P."/>
            <person name="Kern R."/>
            <person name="Heyl A."/>
            <person name="Rumpler F."/>
            <person name="Villalobos L.I.A.C."/>
            <person name="Clay J.M."/>
            <person name="Skokan R."/>
            <person name="Toyoda A."/>
            <person name="Suzuki Y."/>
            <person name="Kagoshima H."/>
            <person name="Schijlen E."/>
            <person name="Tajeshwar N."/>
            <person name="Catarino B."/>
            <person name="Hetherington A.J."/>
            <person name="Saltykova A."/>
            <person name="Bonnot C."/>
            <person name="Breuninger H."/>
            <person name="Symeonidi A."/>
            <person name="Radhakrishnan G.V."/>
            <person name="Van Nieuwerburgh F."/>
            <person name="Deforce D."/>
            <person name="Chang C."/>
            <person name="Karol K.G."/>
            <person name="Hedrich R."/>
            <person name="Ulvskov P."/>
            <person name="Glockner G."/>
            <person name="Delwiche C.F."/>
            <person name="Petrasek J."/>
            <person name="Van de Peer Y."/>
            <person name="Friml J."/>
            <person name="Beilby M."/>
            <person name="Dolan L."/>
            <person name="Kohara Y."/>
            <person name="Sugano S."/>
            <person name="Fujiyama A."/>
            <person name="Delaux P.-M."/>
            <person name="Quint M."/>
            <person name="TheiBen G."/>
            <person name="Hagemann M."/>
            <person name="Harholt J."/>
            <person name="Dunand C."/>
            <person name="Zachgo S."/>
            <person name="Langdale J."/>
            <person name="Maumus F."/>
            <person name="Straeten D.V.D."/>
            <person name="Gould S.B."/>
            <person name="Rensing S.A."/>
        </authorList>
    </citation>
    <scope>NUCLEOTIDE SEQUENCE [LARGE SCALE GENOMIC DNA]</scope>
    <source>
        <strain evidence="4 5">S276</strain>
    </source>
</reference>
<sequence>MNSDNDKESLADSPQQQCPRTSRRPSRSNCSSLEGVISGTGGGAFCGRHGYMQGTGVDTPVAAPDLVNPGRRRVSCGGASPASCESPPAVLLTAADRQNIPSRASPFDVSVERLRQDIKLRRGLAAGTTAGVARAPGGGSVGARGGVSFTAAQDAGGTLTMLSTTSHGHSNYAEGFSSPPGSGGSMGGVLGSFTYVQLQLLAFIIVFSASGLVPRTDLVFVGWVSVYTLMLAKFVFPVVPRQPIPKILEGGDHLFHVFVLVGALLGVFLPMAYSLGGFSRGDQTAMRASTPHLFLLSCQILTENFVVGTSFFSVPTRVLVSVMYNARRLFSLADWMSAVYGPPQDGPVIVGAGPAELVRTYSPDLLWTWFGRALALTNMVFWSFNLFCILLPVHLPRAFRKYFEQEAAAGATAAGAEVSATAAALMIGHHSTTARFERHEAPTAAPMTLHATTTTITPHHPKYQ</sequence>
<feature type="transmembrane region" description="Helical" evidence="2">
    <location>
        <begin position="186"/>
        <end position="206"/>
    </location>
</feature>
<gene>
    <name evidence="4" type="ORF">CBR_g18915</name>
</gene>
<feature type="transmembrane region" description="Helical" evidence="2">
    <location>
        <begin position="293"/>
        <end position="314"/>
    </location>
</feature>
<dbReference type="AlphaFoldDB" id="A0A388KWS3"/>
<protein>
    <recommendedName>
        <fullName evidence="3">DUF7733 domain-containing protein</fullName>
    </recommendedName>
</protein>
<keyword evidence="2" id="KW-0812">Transmembrane</keyword>
<keyword evidence="5" id="KW-1185">Reference proteome</keyword>
<feature type="domain" description="DUF7733" evidence="3">
    <location>
        <begin position="194"/>
        <end position="403"/>
    </location>
</feature>
<dbReference type="PANTHER" id="PTHR33829:SF2">
    <property type="entry name" value="OS04G0386700 PROTEIN"/>
    <property type="match status" value="1"/>
</dbReference>
<dbReference type="Pfam" id="PF24867">
    <property type="entry name" value="DUF7733"/>
    <property type="match status" value="1"/>
</dbReference>
<evidence type="ECO:0000313" key="4">
    <source>
        <dbReference type="EMBL" id="GBG74505.1"/>
    </source>
</evidence>
<feature type="compositionally biased region" description="Basic and acidic residues" evidence="1">
    <location>
        <begin position="1"/>
        <end position="10"/>
    </location>
</feature>
<evidence type="ECO:0000259" key="3">
    <source>
        <dbReference type="Pfam" id="PF24867"/>
    </source>
</evidence>
<dbReference type="InterPro" id="IPR056635">
    <property type="entry name" value="DUF7733"/>
</dbReference>
<keyword evidence="2" id="KW-0472">Membrane</keyword>
<evidence type="ECO:0000256" key="2">
    <source>
        <dbReference type="SAM" id="Phobius"/>
    </source>
</evidence>
<keyword evidence="2" id="KW-1133">Transmembrane helix</keyword>
<comment type="caution">
    <text evidence="4">The sequence shown here is derived from an EMBL/GenBank/DDBJ whole genome shotgun (WGS) entry which is preliminary data.</text>
</comment>
<name>A0A388KWS3_CHABU</name>
<evidence type="ECO:0000313" key="5">
    <source>
        <dbReference type="Proteomes" id="UP000265515"/>
    </source>
</evidence>
<evidence type="ECO:0000256" key="1">
    <source>
        <dbReference type="SAM" id="MobiDB-lite"/>
    </source>
</evidence>
<organism evidence="4 5">
    <name type="scientific">Chara braunii</name>
    <name type="common">Braun's stonewort</name>
    <dbReference type="NCBI Taxonomy" id="69332"/>
    <lineage>
        <taxon>Eukaryota</taxon>
        <taxon>Viridiplantae</taxon>
        <taxon>Streptophyta</taxon>
        <taxon>Charophyceae</taxon>
        <taxon>Charales</taxon>
        <taxon>Characeae</taxon>
        <taxon>Chara</taxon>
    </lineage>
</organism>
<accession>A0A388KWS3</accession>
<proteinExistence type="predicted"/>
<feature type="region of interest" description="Disordered" evidence="1">
    <location>
        <begin position="1"/>
        <end position="34"/>
    </location>
</feature>
<dbReference type="PANTHER" id="PTHR33829">
    <property type="entry name" value="OSJNBA0044M19.10 PROTEIN"/>
    <property type="match status" value="1"/>
</dbReference>
<dbReference type="EMBL" id="BFEA01000204">
    <property type="protein sequence ID" value="GBG74505.1"/>
    <property type="molecule type" value="Genomic_DNA"/>
</dbReference>
<feature type="transmembrane region" description="Helical" evidence="2">
    <location>
        <begin position="369"/>
        <end position="393"/>
    </location>
</feature>